<dbReference type="SUPFAM" id="SSF81606">
    <property type="entry name" value="PP2C-like"/>
    <property type="match status" value="1"/>
</dbReference>
<dbReference type="PANTHER" id="PTHR47992">
    <property type="entry name" value="PROTEIN PHOSPHATASE"/>
    <property type="match status" value="1"/>
</dbReference>
<reference evidence="2 3" key="1">
    <citation type="submission" date="2016-10" db="EMBL/GenBank/DDBJ databases">
        <authorList>
            <person name="de Groot N.N."/>
        </authorList>
    </citation>
    <scope>NUCLEOTIDE SEQUENCE [LARGE SCALE GENOMIC DNA]</scope>
    <source>
        <strain evidence="2 3">DSM 2872</strain>
    </source>
</reference>
<dbReference type="AlphaFoldDB" id="A0A1H3Y3E4"/>
<organism evidence="2 3">
    <name type="scientific">Selenomonas ruminantium</name>
    <dbReference type="NCBI Taxonomy" id="971"/>
    <lineage>
        <taxon>Bacteria</taxon>
        <taxon>Bacillati</taxon>
        <taxon>Bacillota</taxon>
        <taxon>Negativicutes</taxon>
        <taxon>Selenomonadales</taxon>
        <taxon>Selenomonadaceae</taxon>
        <taxon>Selenomonas</taxon>
    </lineage>
</organism>
<dbReference type="PROSITE" id="PS51746">
    <property type="entry name" value="PPM_2"/>
    <property type="match status" value="1"/>
</dbReference>
<dbReference type="Proteomes" id="UP000183469">
    <property type="component" value="Unassembled WGS sequence"/>
</dbReference>
<dbReference type="InterPro" id="IPR036457">
    <property type="entry name" value="PPM-type-like_dom_sf"/>
</dbReference>
<dbReference type="GO" id="GO:0004722">
    <property type="term" value="F:protein serine/threonine phosphatase activity"/>
    <property type="evidence" value="ECO:0007669"/>
    <property type="project" value="InterPro"/>
</dbReference>
<dbReference type="SMART" id="SM00331">
    <property type="entry name" value="PP2C_SIG"/>
    <property type="match status" value="1"/>
</dbReference>
<name>A0A1H3Y3E4_SELRU</name>
<feature type="domain" description="PPM-type phosphatase" evidence="1">
    <location>
        <begin position="3"/>
        <end position="237"/>
    </location>
</feature>
<dbReference type="SMART" id="SM00332">
    <property type="entry name" value="PP2Cc"/>
    <property type="match status" value="1"/>
</dbReference>
<proteinExistence type="predicted"/>
<evidence type="ECO:0000313" key="3">
    <source>
        <dbReference type="Proteomes" id="UP000183469"/>
    </source>
</evidence>
<dbReference type="Pfam" id="PF13672">
    <property type="entry name" value="PP2C_2"/>
    <property type="match status" value="1"/>
</dbReference>
<evidence type="ECO:0000259" key="1">
    <source>
        <dbReference type="PROSITE" id="PS51746"/>
    </source>
</evidence>
<dbReference type="Gene3D" id="3.60.40.10">
    <property type="entry name" value="PPM-type phosphatase domain"/>
    <property type="match status" value="1"/>
</dbReference>
<dbReference type="OrthoDB" id="9801841at2"/>
<sequence>MQQVYEATDVGLVRKGNEDNLAVLENVHVYAVADGMGGEAAGDVASQMLVDTVREMLSGRESVGEDDLCQAVIQANRAIRQYVVEHPGCEGMGTTATLLHIDDQSDSGSWAHVGDSRLYVLRQGSMVLEQITRDHSYVEDLVREGTITPEEAKTHPQRNMLTRAVGALENLPVDSGQLAVHGGDIFLLATDGLMKHVPDEEIVRLLRAGTENPARALVDAALSDGGTDNVTAVVVSLL</sequence>
<evidence type="ECO:0000313" key="2">
    <source>
        <dbReference type="EMBL" id="SEA06169.1"/>
    </source>
</evidence>
<dbReference type="CDD" id="cd00143">
    <property type="entry name" value="PP2Cc"/>
    <property type="match status" value="1"/>
</dbReference>
<protein>
    <submittedName>
        <fullName evidence="2">Protein phosphatase</fullName>
    </submittedName>
</protein>
<accession>A0A1H3Y3E4</accession>
<dbReference type="InterPro" id="IPR015655">
    <property type="entry name" value="PP2C"/>
</dbReference>
<dbReference type="NCBIfam" id="NF033484">
    <property type="entry name" value="Stp1_PP2C_phos"/>
    <property type="match status" value="1"/>
</dbReference>
<dbReference type="EMBL" id="FNQG01000007">
    <property type="protein sequence ID" value="SEA06169.1"/>
    <property type="molecule type" value="Genomic_DNA"/>
</dbReference>
<dbReference type="InterPro" id="IPR001932">
    <property type="entry name" value="PPM-type_phosphatase-like_dom"/>
</dbReference>
<gene>
    <name evidence="2" type="ORF">SAMN05660648_01781</name>
</gene>